<feature type="region of interest" description="Disordered" evidence="8">
    <location>
        <begin position="180"/>
        <end position="380"/>
    </location>
</feature>
<feature type="compositionally biased region" description="Low complexity" evidence="8">
    <location>
        <begin position="313"/>
        <end position="324"/>
    </location>
</feature>
<evidence type="ECO:0000256" key="1">
    <source>
        <dbReference type="ARBA" id="ARBA00004604"/>
    </source>
</evidence>
<dbReference type="Pfam" id="PF24779">
    <property type="entry name" value="UTP23_sensor"/>
    <property type="match status" value="1"/>
</dbReference>
<feature type="compositionally biased region" description="Basic and acidic residues" evidence="8">
    <location>
        <begin position="277"/>
        <end position="296"/>
    </location>
</feature>
<keyword evidence="4" id="KW-0539">Nucleus</keyword>
<feature type="compositionally biased region" description="Basic and acidic residues" evidence="8">
    <location>
        <begin position="228"/>
        <end position="242"/>
    </location>
</feature>
<feature type="compositionally biased region" description="Low complexity" evidence="8">
    <location>
        <begin position="334"/>
        <end position="343"/>
    </location>
</feature>
<dbReference type="InterPro" id="IPR006984">
    <property type="entry name" value="Fcf1/UTP23"/>
</dbReference>
<dbReference type="Pfam" id="PF04900">
    <property type="entry name" value="Fcf1"/>
    <property type="match status" value="1"/>
</dbReference>
<evidence type="ECO:0000256" key="8">
    <source>
        <dbReference type="SAM" id="MobiDB-lite"/>
    </source>
</evidence>
<dbReference type="AlphaFoldDB" id="A0A317XZB9"/>
<dbReference type="FunCoup" id="A0A317XZB9">
    <property type="interactions" value="579"/>
</dbReference>
<reference evidence="10 11" key="1">
    <citation type="journal article" date="2018" name="Mol. Biol. Evol.">
        <title>Broad Genomic Sampling Reveals a Smut Pathogenic Ancestry of the Fungal Clade Ustilaginomycotina.</title>
        <authorList>
            <person name="Kijpornyongpan T."/>
            <person name="Mondo S.J."/>
            <person name="Barry K."/>
            <person name="Sandor L."/>
            <person name="Lee J."/>
            <person name="Lipzen A."/>
            <person name="Pangilinan J."/>
            <person name="LaButti K."/>
            <person name="Hainaut M."/>
            <person name="Henrissat B."/>
            <person name="Grigoriev I.V."/>
            <person name="Spatafora J.W."/>
            <person name="Aime M.C."/>
        </authorList>
    </citation>
    <scope>NUCLEOTIDE SEQUENCE [LARGE SCALE GENOMIC DNA]</scope>
    <source>
        <strain evidence="10 11">MCA 3645</strain>
    </source>
</reference>
<dbReference type="FunFam" id="3.40.50.1010:FF:000006">
    <property type="entry name" value="rRNA-processing protein UTP23 homolog"/>
    <property type="match status" value="1"/>
</dbReference>
<comment type="function">
    <text evidence="5">Involved in rRNA-processing and ribosome biogenesis.</text>
</comment>
<dbReference type="Proteomes" id="UP000246740">
    <property type="component" value="Unassembled WGS sequence"/>
</dbReference>
<dbReference type="CDD" id="cd09865">
    <property type="entry name" value="PIN_ScUtp23p-like"/>
    <property type="match status" value="1"/>
</dbReference>
<proteinExistence type="inferred from homology"/>
<dbReference type="InParanoid" id="A0A317XZB9"/>
<dbReference type="InterPro" id="IPR029060">
    <property type="entry name" value="PIN-like_dom_sf"/>
</dbReference>
<evidence type="ECO:0000259" key="9">
    <source>
        <dbReference type="Pfam" id="PF24779"/>
    </source>
</evidence>
<keyword evidence="11" id="KW-1185">Reference proteome</keyword>
<dbReference type="Gene3D" id="3.40.50.1010">
    <property type="entry name" value="5'-nuclease"/>
    <property type="match status" value="1"/>
</dbReference>
<evidence type="ECO:0000256" key="3">
    <source>
        <dbReference type="ARBA" id="ARBA00022552"/>
    </source>
</evidence>
<dbReference type="OrthoDB" id="25675at2759"/>
<evidence type="ECO:0000313" key="10">
    <source>
        <dbReference type="EMBL" id="PWZ03636.1"/>
    </source>
</evidence>
<evidence type="ECO:0000256" key="4">
    <source>
        <dbReference type="ARBA" id="ARBA00023242"/>
    </source>
</evidence>
<dbReference type="SUPFAM" id="SSF88723">
    <property type="entry name" value="PIN domain-like"/>
    <property type="match status" value="1"/>
</dbReference>
<feature type="compositionally biased region" description="Low complexity" evidence="8">
    <location>
        <begin position="250"/>
        <end position="276"/>
    </location>
</feature>
<evidence type="ECO:0000256" key="2">
    <source>
        <dbReference type="ARBA" id="ARBA00022517"/>
    </source>
</evidence>
<comment type="subcellular location">
    <subcellularLocation>
        <location evidence="1">Nucleus</location>
        <location evidence="1">Nucleolus</location>
    </subcellularLocation>
</comment>
<dbReference type="GO" id="GO:0006364">
    <property type="term" value="P:rRNA processing"/>
    <property type="evidence" value="ECO:0007669"/>
    <property type="project" value="UniProtKB-KW"/>
</dbReference>
<sequence>MMHQYELHFGFRDPYQLLLDETFALALVRYKVQDPARQFCNVLQSKKIKPMISQCCMEALYKQGKEVQSTIDLAKTWERRKCNHREPIPPIDCVKQCIGENNKHRYILASENAQLRKDLRLKTPALPMMHFAQSVMVMEPMSSITLHKIETLEEQKLSLPASEAGLLRSAPKVQVDIVGADPTSTTDADADAHADGTADTQQPKPKKLRGGPSNPNPLSVRKAKQPKLTKEEKLAKEQEIKKAKQRAAAKARLLATSNSHNVDANANANANTSNADADVKADAKLKAEAKVTERTGEKRKRQRQLPDPPAETAPSAPAMSSQPPVTRTRPESQAATTPATTADADGEGDVEGNVDARPAAKKKTRRGPRKSALKSTSNDA</sequence>
<feature type="compositionally biased region" description="Basic residues" evidence="8">
    <location>
        <begin position="359"/>
        <end position="372"/>
    </location>
</feature>
<dbReference type="GO" id="GO:0032040">
    <property type="term" value="C:small-subunit processome"/>
    <property type="evidence" value="ECO:0007669"/>
    <property type="project" value="InterPro"/>
</dbReference>
<evidence type="ECO:0000256" key="7">
    <source>
        <dbReference type="ARBA" id="ARBA00076388"/>
    </source>
</evidence>
<name>A0A317XZB9_9BASI</name>
<evidence type="ECO:0000313" key="11">
    <source>
        <dbReference type="Proteomes" id="UP000246740"/>
    </source>
</evidence>
<feature type="domain" description="UTP23 sensor motif region" evidence="9">
    <location>
        <begin position="209"/>
        <end position="224"/>
    </location>
</feature>
<dbReference type="STRING" id="1882483.A0A317XZB9"/>
<organism evidence="10 11">
    <name type="scientific">Testicularia cyperi</name>
    <dbReference type="NCBI Taxonomy" id="1882483"/>
    <lineage>
        <taxon>Eukaryota</taxon>
        <taxon>Fungi</taxon>
        <taxon>Dikarya</taxon>
        <taxon>Basidiomycota</taxon>
        <taxon>Ustilaginomycotina</taxon>
        <taxon>Ustilaginomycetes</taxon>
        <taxon>Ustilaginales</taxon>
        <taxon>Anthracoideaceae</taxon>
        <taxon>Testicularia</taxon>
    </lineage>
</organism>
<dbReference type="PANTHER" id="PTHR12416">
    <property type="entry name" value="RRNA-PROCESSING PROTEIN UTP23 HOMOLOG"/>
    <property type="match status" value="1"/>
</dbReference>
<evidence type="ECO:0000256" key="5">
    <source>
        <dbReference type="ARBA" id="ARBA00037300"/>
    </source>
</evidence>
<keyword evidence="3" id="KW-0698">rRNA processing</keyword>
<protein>
    <recommendedName>
        <fullName evidence="7">U three protein 23</fullName>
    </recommendedName>
</protein>
<evidence type="ECO:0000256" key="6">
    <source>
        <dbReference type="ARBA" id="ARBA00038503"/>
    </source>
</evidence>
<comment type="similarity">
    <text evidence="6">Belongs to the UTP23/FCF1 family. UTP23 subfamily.</text>
</comment>
<gene>
    <name evidence="10" type="ORF">BCV70DRAFT_197835</name>
</gene>
<dbReference type="EMBL" id="KZ819188">
    <property type="protein sequence ID" value="PWZ03636.1"/>
    <property type="molecule type" value="Genomic_DNA"/>
</dbReference>
<dbReference type="InterPro" id="IPR057776">
    <property type="entry name" value="UTP23_sensor"/>
</dbReference>
<accession>A0A317XZB9</accession>
<keyword evidence="2" id="KW-0690">Ribosome biogenesis</keyword>